<reference evidence="3 4" key="1">
    <citation type="journal article" date="2023" name="Genes (Basel)">
        <title>Chromosome-Level Genome Assembly and Circadian Gene Repertoire of the Patagonia Blennie Eleginops maclovinus-The Closest Ancestral Proxy of Antarctic Cryonotothenioids.</title>
        <authorList>
            <person name="Cheng C.C."/>
            <person name="Rivera-Colon A.G."/>
            <person name="Minhas B.F."/>
            <person name="Wilson L."/>
            <person name="Rayamajhi N."/>
            <person name="Vargas-Chacoff L."/>
            <person name="Catchen J.M."/>
        </authorList>
    </citation>
    <scope>NUCLEOTIDE SEQUENCE [LARGE SCALE GENOMIC DNA]</scope>
    <source>
        <strain evidence="3">JMC-PN-2008</strain>
    </source>
</reference>
<accession>A0AAN7X7K0</accession>
<organism evidence="3 4">
    <name type="scientific">Eleginops maclovinus</name>
    <name type="common">Patagonian blennie</name>
    <name type="synonym">Eleginus maclovinus</name>
    <dbReference type="NCBI Taxonomy" id="56733"/>
    <lineage>
        <taxon>Eukaryota</taxon>
        <taxon>Metazoa</taxon>
        <taxon>Chordata</taxon>
        <taxon>Craniata</taxon>
        <taxon>Vertebrata</taxon>
        <taxon>Euteleostomi</taxon>
        <taxon>Actinopterygii</taxon>
        <taxon>Neopterygii</taxon>
        <taxon>Teleostei</taxon>
        <taxon>Neoteleostei</taxon>
        <taxon>Acanthomorphata</taxon>
        <taxon>Eupercaria</taxon>
        <taxon>Perciformes</taxon>
        <taxon>Notothenioidei</taxon>
        <taxon>Eleginopidae</taxon>
        <taxon>Eleginops</taxon>
    </lineage>
</organism>
<protein>
    <submittedName>
        <fullName evidence="3">Uncharacterized protein</fullName>
    </submittedName>
</protein>
<keyword evidence="4" id="KW-1185">Reference proteome</keyword>
<sequence length="103" mass="11210">MKYLVLGLFSLTLLGFICTESGKNTETMAVKKPSNSTQSFKNTSNSTQSFQNSTTNNIDSNGNNNNDNTMSTIPSLVGKTTRNGQNLFTSVSLMFASFLLHTL</sequence>
<feature type="compositionally biased region" description="Polar residues" evidence="1">
    <location>
        <begin position="29"/>
        <end position="41"/>
    </location>
</feature>
<evidence type="ECO:0000313" key="4">
    <source>
        <dbReference type="Proteomes" id="UP001346869"/>
    </source>
</evidence>
<dbReference type="Proteomes" id="UP001346869">
    <property type="component" value="Unassembled WGS sequence"/>
</dbReference>
<feature type="chain" id="PRO_5042814702" evidence="2">
    <location>
        <begin position="20"/>
        <end position="103"/>
    </location>
</feature>
<comment type="caution">
    <text evidence="3">The sequence shown here is derived from an EMBL/GenBank/DDBJ whole genome shotgun (WGS) entry which is preliminary data.</text>
</comment>
<keyword evidence="2" id="KW-0732">Signal</keyword>
<feature type="region of interest" description="Disordered" evidence="1">
    <location>
        <begin position="29"/>
        <end position="76"/>
    </location>
</feature>
<evidence type="ECO:0000256" key="2">
    <source>
        <dbReference type="SAM" id="SignalP"/>
    </source>
</evidence>
<reference evidence="3 4" key="2">
    <citation type="journal article" date="2023" name="Mol. Biol. Evol.">
        <title>Genomics of Secondarily Temperate Adaptation in the Only Non-Antarctic Icefish.</title>
        <authorList>
            <person name="Rivera-Colon A.G."/>
            <person name="Rayamajhi N."/>
            <person name="Minhas B.F."/>
            <person name="Madrigal G."/>
            <person name="Bilyk K.T."/>
            <person name="Yoon V."/>
            <person name="Hune M."/>
            <person name="Gregory S."/>
            <person name="Cheng C.H.C."/>
            <person name="Catchen J.M."/>
        </authorList>
    </citation>
    <scope>NUCLEOTIDE SEQUENCE [LARGE SCALE GENOMIC DNA]</scope>
    <source>
        <strain evidence="3">JMC-PN-2008</strain>
    </source>
</reference>
<evidence type="ECO:0000313" key="3">
    <source>
        <dbReference type="EMBL" id="KAK5854839.1"/>
    </source>
</evidence>
<feature type="signal peptide" evidence="2">
    <location>
        <begin position="1"/>
        <end position="19"/>
    </location>
</feature>
<evidence type="ECO:0000256" key="1">
    <source>
        <dbReference type="SAM" id="MobiDB-lite"/>
    </source>
</evidence>
<dbReference type="AlphaFoldDB" id="A0AAN7X7K0"/>
<proteinExistence type="predicted"/>
<gene>
    <name evidence="3" type="ORF">PBY51_004996</name>
</gene>
<feature type="compositionally biased region" description="Low complexity" evidence="1">
    <location>
        <begin position="42"/>
        <end position="73"/>
    </location>
</feature>
<dbReference type="EMBL" id="JAUZQC010000018">
    <property type="protein sequence ID" value="KAK5854839.1"/>
    <property type="molecule type" value="Genomic_DNA"/>
</dbReference>
<name>A0AAN7X7K0_ELEMC</name>